<proteinExistence type="predicted"/>
<feature type="non-terminal residue" evidence="1">
    <location>
        <position position="1"/>
    </location>
</feature>
<sequence>GRCYKHRRTLPGGLEGGRSLLAGNGSATVVHPVVRVLVVGAEAAMASGAAKQAPKIVSKASAGGTAAPGAGSGGPPIMPLASPLMGKKKKPFLGMPAPLGYVPGLGRGATGFTTRSDIGPARDANDPVDDRHAPPGKRTVGDQMKKNQDDDDEDLNDTNYDEFNGYAGSLFSSGPYEKDDEEADAIYAALDKRMDERRKERRELREKEEIEKYRMERPKIQQQFSDLKRKLAEVSEEEWLSIPEVGDARNKRQRNPRYEKLTPVPDSFFSKHLQTGENHTTVDPLQGLGGLNTPYPGSMTPGLMTPGTGELDMRKIGQARNTLMDMRLSQVSDSVSGQTVVDPKGYLTDLNSMIPTHGGDISDIKKARLLLKSVRETNPHHPPAWIASARLEEVTGKLQVARNLIMKGTEMCVKSEDVWLEAARLQPGDTAKAVVAQAVRHLPQSVRIYIRAAELETDVRAKKRVLRKALENVSKSVRLWKTAVELEEPEDARIMLSRAVECCPTSVELWLALARLETYENARRVLNKARENIPTDRHIWITAAKLEEANGNTQMVDKIIDRAITSLRANGVEINREQWIQDAEECDKAGSVATCQAVIRAVIGIGIEEEDRKHTWMEDADSCVAHGALECARAIYAHALQVFPSKKSVWLRAAYFEKNHGTRESLEALLQRAVAHCPKAEVLWLMGAKSKWLAEDVPAARSILALAFQANPNSEEIWLAAVKLESENNEYERARRLLAKARSSAPTARVFMKSVKLEWVLGNIEAAQELCTEALQHYEDFPKLWMMRGQIEEQCENMDKAREAYNQGLKKCPHSGALWLLLSRLEERVGQLTRARAILEKARLKNPQSPELWLESVRLEYRAGLKNISNTLMAKALQECPNSGILWAEAVFLEARPQRKTKSVDALKKCEHDPHVLLAVAKLFWSERKITKAREWFLRTVKIEPDLGDAWALFYKFELQHGTEEQQEEVRKRCENAEPRHGELWCAESKHVLNWQKKTGEILCLAGALLRSVLVVLLLANSCGKRRCNYKEILGSYREVVVVELQNLNLNLTGSPSTSKERDPCPSGKTRRILVSIYGMTQQMRCQRRSPQLSDLLTPLQSMEQLIVHNCSPKYLGKKASCSGVQKIRGKKRKRMKLVKVIRALITCWQKLRSVYMLSKGFQLFLSPSLFKENRADMADSGVADMDPDVARRLFEEGATLVLLGVPQGTELGVDCKSWQVGPRFKGVKMIPPGLHFLHYCSVNRPSCGGEVGPKTGLFLNLKPRDILLANWDPKEEDLDFSPSQNEEEVSRIRANLRDLDPYLGPYPYEVMRKWVSLTDRLSEEVVKGLQPLSGRICAYSDVIPERQLRHTKDRAEEPRNDTACQSMKEGLDRLPRMKQREGTELRFSVIPKKTYPPGATPAQITQCSMDLSYALETVLEKNHELQPLNLLGELQFAFVCFLIGNVYEGFEHWKGLLALLCRSEEAMRKRKELYLGLIAVLYHQLGEIPPDFFVDIVSQNNFLTSTLQDFFQFASGPGVDSTLRKRAEKFKAHLTKKFRWDFDADLDDCAPVVVELPEGVTVD</sequence>
<gene>
    <name evidence="1" type="ORF">L3Q82_016046</name>
</gene>
<organism evidence="1 2">
    <name type="scientific">Scortum barcoo</name>
    <name type="common">barcoo grunter</name>
    <dbReference type="NCBI Taxonomy" id="214431"/>
    <lineage>
        <taxon>Eukaryota</taxon>
        <taxon>Metazoa</taxon>
        <taxon>Chordata</taxon>
        <taxon>Craniata</taxon>
        <taxon>Vertebrata</taxon>
        <taxon>Euteleostomi</taxon>
        <taxon>Actinopterygii</taxon>
        <taxon>Neopterygii</taxon>
        <taxon>Teleostei</taxon>
        <taxon>Neoteleostei</taxon>
        <taxon>Acanthomorphata</taxon>
        <taxon>Eupercaria</taxon>
        <taxon>Centrarchiformes</taxon>
        <taxon>Terapontoidei</taxon>
        <taxon>Terapontidae</taxon>
        <taxon>Scortum</taxon>
    </lineage>
</organism>
<reference evidence="1" key="1">
    <citation type="submission" date="2022-04" db="EMBL/GenBank/DDBJ databases">
        <title>Jade perch genome.</title>
        <authorList>
            <person name="Chao B."/>
        </authorList>
    </citation>
    <scope>NUCLEOTIDE SEQUENCE</scope>
    <source>
        <strain evidence="1">CB-2022</strain>
    </source>
</reference>
<dbReference type="EMBL" id="CM041549">
    <property type="protein sequence ID" value="KAI3357634.1"/>
    <property type="molecule type" value="Genomic_DNA"/>
</dbReference>
<accession>A0ACB8VQ20</accession>
<comment type="caution">
    <text evidence="1">The sequence shown here is derived from an EMBL/GenBank/DDBJ whole genome shotgun (WGS) entry which is preliminary data.</text>
</comment>
<evidence type="ECO:0000313" key="1">
    <source>
        <dbReference type="EMBL" id="KAI3357634.1"/>
    </source>
</evidence>
<dbReference type="Proteomes" id="UP000831701">
    <property type="component" value="Chromosome 19"/>
</dbReference>
<keyword evidence="2" id="KW-1185">Reference proteome</keyword>
<protein>
    <submittedName>
        <fullName evidence="1">Uncharacterized protein</fullName>
    </submittedName>
</protein>
<name>A0ACB8VQ20_9TELE</name>
<evidence type="ECO:0000313" key="2">
    <source>
        <dbReference type="Proteomes" id="UP000831701"/>
    </source>
</evidence>